<sequence>MKKKLIYLAIALICASGGLHACYYDTVASIDGLPTNVSLKNDVQPIFDRDCNMSGCHDSKPTHAPGLTPEKAYEDLTSGGYINTTDPANSVLYLAINGGGMPAGRPPLSDRDKKLILGWITDGAKNN</sequence>
<feature type="signal peptide" evidence="1">
    <location>
        <begin position="1"/>
        <end position="21"/>
    </location>
</feature>
<keyword evidence="1" id="KW-0732">Signal</keyword>
<reference evidence="2" key="1">
    <citation type="submission" date="2012-02" db="EMBL/GenBank/DDBJ databases">
        <title>The complete genome of Solitalea canadensis DSM 3403.</title>
        <authorList>
            <consortium name="US DOE Joint Genome Institute (JGI-PGF)"/>
            <person name="Lucas S."/>
            <person name="Copeland A."/>
            <person name="Lapidus A."/>
            <person name="Glavina del Rio T."/>
            <person name="Dalin E."/>
            <person name="Tice H."/>
            <person name="Bruce D."/>
            <person name="Goodwin L."/>
            <person name="Pitluck S."/>
            <person name="Peters L."/>
            <person name="Ovchinnikova G."/>
            <person name="Lu M."/>
            <person name="Kyrpides N."/>
            <person name="Mavromatis K."/>
            <person name="Ivanova N."/>
            <person name="Brettin T."/>
            <person name="Detter J.C."/>
            <person name="Han C."/>
            <person name="Larimer F."/>
            <person name="Land M."/>
            <person name="Hauser L."/>
            <person name="Markowitz V."/>
            <person name="Cheng J.-F."/>
            <person name="Hugenholtz P."/>
            <person name="Woyke T."/>
            <person name="Wu D."/>
            <person name="Spring S."/>
            <person name="Schroeder M."/>
            <person name="Kopitz M."/>
            <person name="Brambilla E."/>
            <person name="Klenk H.-P."/>
            <person name="Eisen J.A."/>
        </authorList>
    </citation>
    <scope>NUCLEOTIDE SEQUENCE</scope>
    <source>
        <strain evidence="2">DSM 3403</strain>
    </source>
</reference>
<dbReference type="OrthoDB" id="1524994at2"/>
<dbReference type="AlphaFoldDB" id="H8KR67"/>
<feature type="chain" id="PRO_5003613802" description="Cytochrome c domain-containing protein" evidence="1">
    <location>
        <begin position="22"/>
        <end position="127"/>
    </location>
</feature>
<dbReference type="HOGENOM" id="CLU_159154_0_0_10"/>
<keyword evidence="3" id="KW-1185">Reference proteome</keyword>
<evidence type="ECO:0000256" key="1">
    <source>
        <dbReference type="SAM" id="SignalP"/>
    </source>
</evidence>
<accession>H8KR67</accession>
<dbReference type="Proteomes" id="UP000007590">
    <property type="component" value="Chromosome"/>
</dbReference>
<proteinExistence type="predicted"/>
<evidence type="ECO:0000313" key="3">
    <source>
        <dbReference type="Proteomes" id="UP000007590"/>
    </source>
</evidence>
<dbReference type="STRING" id="929556.Solca_2230"/>
<name>H8KR67_SOLCM</name>
<evidence type="ECO:0008006" key="4">
    <source>
        <dbReference type="Google" id="ProtNLM"/>
    </source>
</evidence>
<dbReference type="RefSeq" id="WP_014680500.1">
    <property type="nucleotide sequence ID" value="NC_017770.1"/>
</dbReference>
<evidence type="ECO:0000313" key="2">
    <source>
        <dbReference type="EMBL" id="AFD07273.1"/>
    </source>
</evidence>
<dbReference type="eggNOG" id="COG2010">
    <property type="taxonomic scope" value="Bacteria"/>
</dbReference>
<gene>
    <name evidence="2" type="ordered locus">Solca_2230</name>
</gene>
<protein>
    <recommendedName>
        <fullName evidence="4">Cytochrome c domain-containing protein</fullName>
    </recommendedName>
</protein>
<dbReference type="EMBL" id="CP003349">
    <property type="protein sequence ID" value="AFD07273.1"/>
    <property type="molecule type" value="Genomic_DNA"/>
</dbReference>
<dbReference type="KEGG" id="scn:Solca_2230"/>
<organism evidence="2 3">
    <name type="scientific">Solitalea canadensis (strain ATCC 29591 / DSM 3403 / JCM 21819 / LMG 8368 / NBRC 15130 / NCIMB 12057 / USAM 9D)</name>
    <name type="common">Flexibacter canadensis</name>
    <dbReference type="NCBI Taxonomy" id="929556"/>
    <lineage>
        <taxon>Bacteria</taxon>
        <taxon>Pseudomonadati</taxon>
        <taxon>Bacteroidota</taxon>
        <taxon>Sphingobacteriia</taxon>
        <taxon>Sphingobacteriales</taxon>
        <taxon>Sphingobacteriaceae</taxon>
        <taxon>Solitalea</taxon>
    </lineage>
</organism>